<protein>
    <recommendedName>
        <fullName evidence="5">ATPase</fullName>
    </recommendedName>
</protein>
<dbReference type="Proteomes" id="UP000029443">
    <property type="component" value="Unassembled WGS sequence"/>
</dbReference>
<keyword evidence="4" id="KW-1185">Reference proteome</keyword>
<evidence type="ECO:0000313" key="4">
    <source>
        <dbReference type="Proteomes" id="UP000029443"/>
    </source>
</evidence>
<evidence type="ECO:0000256" key="2">
    <source>
        <dbReference type="SAM" id="Phobius"/>
    </source>
</evidence>
<evidence type="ECO:0000256" key="1">
    <source>
        <dbReference type="SAM" id="MobiDB-lite"/>
    </source>
</evidence>
<name>A0ABR4WAM6_9GAMM</name>
<sequence length="226" mass="24405">MAKLPESKERRLQGLNQDVLAVATPVPGPDLEPINLRTPKKTKPISVSEGGHSGLLWLSLVLAVIAVLLAASQWLAHAETSRELSELREQYYQLASQRQGEAREGARSPAKAPATSDVSPGDVVVNSLRDDFRELNAKVRGITVTMAKQRNSNNESAELATRLNEMDSKLNGLSSRISRLSERPKAAAIPVAQQAPDNSAQLSALAGKVTKIDKDLQALYRILQGG</sequence>
<comment type="caution">
    <text evidence="3">The sequence shown here is derived from an EMBL/GenBank/DDBJ whole genome shotgun (WGS) entry which is preliminary data.</text>
</comment>
<accession>A0ABR4WAM6</accession>
<evidence type="ECO:0008006" key="5">
    <source>
        <dbReference type="Google" id="ProtNLM"/>
    </source>
</evidence>
<keyword evidence="2" id="KW-1133">Transmembrane helix</keyword>
<feature type="transmembrane region" description="Helical" evidence="2">
    <location>
        <begin position="55"/>
        <end position="76"/>
    </location>
</feature>
<organism evidence="3 4">
    <name type="scientific">Alcanivorax jadensis T9</name>
    <dbReference type="NCBI Taxonomy" id="1177181"/>
    <lineage>
        <taxon>Bacteria</taxon>
        <taxon>Pseudomonadati</taxon>
        <taxon>Pseudomonadota</taxon>
        <taxon>Gammaproteobacteria</taxon>
        <taxon>Oceanospirillales</taxon>
        <taxon>Alcanivoracaceae</taxon>
        <taxon>Alcanivorax</taxon>
    </lineage>
</organism>
<proteinExistence type="predicted"/>
<dbReference type="RefSeq" id="WP_035249397.1">
    <property type="nucleotide sequence ID" value="NZ_ARXU01000012.1"/>
</dbReference>
<keyword evidence="2" id="KW-0812">Transmembrane</keyword>
<reference evidence="3 4" key="1">
    <citation type="submission" date="2012-09" db="EMBL/GenBank/DDBJ databases">
        <title>Genome Sequence of alkane-degrading Bacterium Alcanivorax jadensis T9.</title>
        <authorList>
            <person name="Lai Q."/>
            <person name="Shao Z."/>
        </authorList>
    </citation>
    <scope>NUCLEOTIDE SEQUENCE [LARGE SCALE GENOMIC DNA]</scope>
    <source>
        <strain evidence="3 4">T9</strain>
    </source>
</reference>
<dbReference type="EMBL" id="ARXU01000012">
    <property type="protein sequence ID" value="KGD60285.1"/>
    <property type="molecule type" value="Genomic_DNA"/>
</dbReference>
<gene>
    <name evidence="3" type="ORF">T9A_02678</name>
</gene>
<feature type="region of interest" description="Disordered" evidence="1">
    <location>
        <begin position="98"/>
        <end position="122"/>
    </location>
</feature>
<keyword evidence="2" id="KW-0472">Membrane</keyword>
<evidence type="ECO:0000313" key="3">
    <source>
        <dbReference type="EMBL" id="KGD60285.1"/>
    </source>
</evidence>